<evidence type="ECO:0000313" key="2">
    <source>
        <dbReference type="Proteomes" id="UP000076088"/>
    </source>
</evidence>
<reference evidence="1 2" key="2">
    <citation type="journal article" date="2016" name="Genome Announc.">
        <title>Complete Genome Sequence of Sphingopyxis macrogoltabida Strain 203N (NBRC 111659), a Polyethylene Glycol Degrader.</title>
        <authorList>
            <person name="Ohtsubo Y."/>
            <person name="Nonoyama S."/>
            <person name="Nagata Y."/>
            <person name="Numata M."/>
            <person name="Tsuchikane K."/>
            <person name="Hosoyama A."/>
            <person name="Yamazoe A."/>
            <person name="Tsuda M."/>
            <person name="Fujita N."/>
            <person name="Kawai F."/>
        </authorList>
    </citation>
    <scope>NUCLEOTIDE SEQUENCE [LARGE SCALE GENOMIC DNA]</scope>
    <source>
        <strain evidence="1 2">203N</strain>
    </source>
</reference>
<dbReference type="AlphaFoldDB" id="A0AAC9AXG2"/>
<reference evidence="2" key="1">
    <citation type="submission" date="2015-11" db="EMBL/GenBank/DDBJ databases">
        <title>Complete genome sequence of a polyethylene-glycol degrader Sphingopyxis macrogoltabida 203N (NBRC 111659).</title>
        <authorList>
            <person name="Yoshiyuki O."/>
            <person name="Shouta N."/>
            <person name="Nagata Y."/>
            <person name="Numata M."/>
            <person name="Tsuchikane K."/>
            <person name="Hosoyama A."/>
            <person name="Yamazoe A."/>
            <person name="Tsuda M."/>
            <person name="Fujita N."/>
            <person name="Kawai F."/>
        </authorList>
    </citation>
    <scope>NUCLEOTIDE SEQUENCE [LARGE SCALE GENOMIC DNA]</scope>
    <source>
        <strain evidence="2">203N</strain>
    </source>
</reference>
<keyword evidence="2" id="KW-1185">Reference proteome</keyword>
<gene>
    <name evidence="1" type="ORF">ATM17_21495</name>
</gene>
<proteinExistence type="predicted"/>
<protein>
    <submittedName>
        <fullName evidence="1">Uncharacterized protein</fullName>
    </submittedName>
</protein>
<organism evidence="1 2">
    <name type="scientific">Sphingopyxis macrogoltabida</name>
    <name type="common">Sphingomonas macrogoltabidus</name>
    <dbReference type="NCBI Taxonomy" id="33050"/>
    <lineage>
        <taxon>Bacteria</taxon>
        <taxon>Pseudomonadati</taxon>
        <taxon>Pseudomonadota</taxon>
        <taxon>Alphaproteobacteria</taxon>
        <taxon>Sphingomonadales</taxon>
        <taxon>Sphingomonadaceae</taxon>
        <taxon>Sphingopyxis</taxon>
    </lineage>
</organism>
<sequence length="99" mass="10839">MPYRDRMTNLRNALLSVADAYTDEINMHGGKSLARVSTIVLNQGRFFQRLRDGKTCTLDSFEAVLEWFSSPANWPGGTIPPAAADMLAHFATPVPAAAE</sequence>
<dbReference type="KEGG" id="smaz:LH19_20915"/>
<name>A0AAC9AXG2_SPHMC</name>
<dbReference type="Proteomes" id="UP000076088">
    <property type="component" value="Chromosome"/>
</dbReference>
<evidence type="ECO:0000313" key="1">
    <source>
        <dbReference type="EMBL" id="AMU91593.1"/>
    </source>
</evidence>
<dbReference type="EMBL" id="CP013344">
    <property type="protein sequence ID" value="AMU91593.1"/>
    <property type="molecule type" value="Genomic_DNA"/>
</dbReference>
<accession>A0AAC9AXG2</accession>